<evidence type="ECO:0008006" key="3">
    <source>
        <dbReference type="Google" id="ProtNLM"/>
    </source>
</evidence>
<dbReference type="Proteomes" id="UP001597058">
    <property type="component" value="Unassembled WGS sequence"/>
</dbReference>
<reference evidence="2" key="1">
    <citation type="journal article" date="2019" name="Int. J. Syst. Evol. Microbiol.">
        <title>The Global Catalogue of Microorganisms (GCM) 10K type strain sequencing project: providing services to taxonomists for standard genome sequencing and annotation.</title>
        <authorList>
            <consortium name="The Broad Institute Genomics Platform"/>
            <consortium name="The Broad Institute Genome Sequencing Center for Infectious Disease"/>
            <person name="Wu L."/>
            <person name="Ma J."/>
        </authorList>
    </citation>
    <scope>NUCLEOTIDE SEQUENCE [LARGE SCALE GENOMIC DNA]</scope>
    <source>
        <strain evidence="2">CGMCC 4.7020</strain>
    </source>
</reference>
<evidence type="ECO:0000313" key="1">
    <source>
        <dbReference type="EMBL" id="MFD1309065.1"/>
    </source>
</evidence>
<keyword evidence="2" id="KW-1185">Reference proteome</keyword>
<dbReference type="EMBL" id="JBHTMM010000033">
    <property type="protein sequence ID" value="MFD1309065.1"/>
    <property type="molecule type" value="Genomic_DNA"/>
</dbReference>
<accession>A0ABW3XIT3</accession>
<evidence type="ECO:0000313" key="2">
    <source>
        <dbReference type="Proteomes" id="UP001597058"/>
    </source>
</evidence>
<gene>
    <name evidence="1" type="ORF">ACFQ5X_24810</name>
</gene>
<proteinExistence type="predicted"/>
<comment type="caution">
    <text evidence="1">The sequence shown here is derived from an EMBL/GenBank/DDBJ whole genome shotgun (WGS) entry which is preliminary data.</text>
</comment>
<name>A0ABW3XIT3_9ACTN</name>
<dbReference type="RefSeq" id="WP_381328742.1">
    <property type="nucleotide sequence ID" value="NZ_JBHTMM010000033.1"/>
</dbReference>
<organism evidence="1 2">
    <name type="scientific">Streptomyces kaempferi</name>
    <dbReference type="NCBI Taxonomy" id="333725"/>
    <lineage>
        <taxon>Bacteria</taxon>
        <taxon>Bacillati</taxon>
        <taxon>Actinomycetota</taxon>
        <taxon>Actinomycetes</taxon>
        <taxon>Kitasatosporales</taxon>
        <taxon>Streptomycetaceae</taxon>
        <taxon>Streptomyces</taxon>
    </lineage>
</organism>
<protein>
    <recommendedName>
        <fullName evidence="3">WXG100 family type VII secretion target</fullName>
    </recommendedName>
</protein>
<sequence length="85" mass="9134">MAGFKFDEGAMKKAVNEGLQRMASDLTKALSGLTDRYEGKPLEEIKPEINRVWAVHTGGGSVTDPDLTKFAKQIQAGGKVTVQLG</sequence>